<dbReference type="Pfam" id="PF23033">
    <property type="entry name" value="DUF7034"/>
    <property type="match status" value="1"/>
</dbReference>
<keyword evidence="6" id="KW-1185">Reference proteome</keyword>
<comment type="caution">
    <text evidence="5">The sequence shown here is derived from an EMBL/GenBank/DDBJ whole genome shotgun (WGS) entry which is preliminary data.</text>
</comment>
<evidence type="ECO:0008006" key="7">
    <source>
        <dbReference type="Google" id="ProtNLM"/>
    </source>
</evidence>
<evidence type="ECO:0000259" key="3">
    <source>
        <dbReference type="Pfam" id="PF23034"/>
    </source>
</evidence>
<accession>A0A8J4PJE0</accession>
<feature type="domain" description="DUF7035" evidence="3">
    <location>
        <begin position="670"/>
        <end position="800"/>
    </location>
</feature>
<evidence type="ECO:0000313" key="5">
    <source>
        <dbReference type="EMBL" id="KAF2068412.1"/>
    </source>
</evidence>
<dbReference type="InterPro" id="IPR056645">
    <property type="entry name" value="DUF7743"/>
</dbReference>
<name>A0A8J4PJE0_9MYCE</name>
<evidence type="ECO:0000259" key="2">
    <source>
        <dbReference type="Pfam" id="PF23033"/>
    </source>
</evidence>
<protein>
    <recommendedName>
        <fullName evidence="7">EGF-like domain-containing protein</fullName>
    </recommendedName>
</protein>
<dbReference type="InterPro" id="IPR055462">
    <property type="entry name" value="DUF7034"/>
</dbReference>
<feature type="domain" description="DUF7743" evidence="4">
    <location>
        <begin position="429"/>
        <end position="549"/>
    </location>
</feature>
<dbReference type="Pfam" id="PF23034">
    <property type="entry name" value="DUF7035"/>
    <property type="match status" value="1"/>
</dbReference>
<dbReference type="OrthoDB" id="21537at2759"/>
<evidence type="ECO:0000259" key="4">
    <source>
        <dbReference type="Pfam" id="PF24893"/>
    </source>
</evidence>
<evidence type="ECO:0000256" key="1">
    <source>
        <dbReference type="SAM" id="SignalP"/>
    </source>
</evidence>
<organism evidence="5 6">
    <name type="scientific">Polysphondylium violaceum</name>
    <dbReference type="NCBI Taxonomy" id="133409"/>
    <lineage>
        <taxon>Eukaryota</taxon>
        <taxon>Amoebozoa</taxon>
        <taxon>Evosea</taxon>
        <taxon>Eumycetozoa</taxon>
        <taxon>Dictyostelia</taxon>
        <taxon>Dictyosteliales</taxon>
        <taxon>Dictyosteliaceae</taxon>
        <taxon>Polysphondylium</taxon>
    </lineage>
</organism>
<dbReference type="PANTHER" id="PTHR31378:SF11">
    <property type="entry name" value="CARBOHYDRATE BINDING DOMAIN-CONTAINING PROTEIN-RELATED"/>
    <property type="match status" value="1"/>
</dbReference>
<feature type="signal peptide" evidence="1">
    <location>
        <begin position="1"/>
        <end position="20"/>
    </location>
</feature>
<gene>
    <name evidence="5" type="ORF">CYY_010261</name>
</gene>
<keyword evidence="1" id="KW-0732">Signal</keyword>
<proteinExistence type="predicted"/>
<sequence>MFTKLLSILVCLLFISSIQSASIVDIIGPADDSYGSSNGCGQRIYQVIVNSAVPVEVAEVNGVVYVTKSLVNGTTSVHDVYISFPNVGRNDQSLTLVDGAGNAQIFPNIITYYCLTTPTYTLATDGSWVRTFGSIYYMWYKFISLNGLAKPADYTALKCSVPAPFYCTIQHYQTVSTSYYFLISMYMTNENVAYSLPVSVEIANSYGTNKLIFPFNEIPAGPSTISNIQIYPASNTLVSTDVMADVHFFYNAANLNVLPAINGGLTHKVDMNIPVSGNPSSATYFAMETVPFSVPATPISFYLESITKTGITNLSPQNHIITFTAPAQLPWEDNTDPSISGAEITELGPGFKLYSMKSKTNTYHGNVYTEVANYSAPFENTYPYGITNGNVKEFYQTCSQFVGKYGSTDPFASSCGTHRFSGLENPLATVDDVSPSVTNVEVFDLDAEKVLIRIYANDEISGIQRFELQGANDAVITNRDLVKGTKMNGVYEYIATFLGYSVNSPKFLALDAKTNILKLDTNTAILNTETRQRIPRFPIFDFIESNNLQTFEFTFFQFKYNDVDLSTAGVDNTLSFNITNANPSFVPRALFIPSLLNALEPGVYSVLDNFIEGVWNPTTKLYEIDFTLPPRIFTGKVSYMIVLSPNAWSSEMIESVYGVQSQLRVISSNADAMPPVASAYAAYPSTSVNVVADTQIGWTITIQDLVNGLKSATFNITSDYDWEPYTIKVTPADAVSGDKYTGVYNIRIPVSANCRSQIFKISSMVMTDTSGHSSFYPSKIQLNSLYKFINSDQHNININCAASTDITPPILTSLTMDKNTIDIGQVEQNRAVTFTFIVTDLESGVSPRHTPYVYLETPTIQIKLSSKSSLVSVSADGKSATFTSTITLPYGFAAYQ</sequence>
<dbReference type="Pfam" id="PF24893">
    <property type="entry name" value="DUF7743"/>
    <property type="match status" value="1"/>
</dbReference>
<reference evidence="5" key="1">
    <citation type="submission" date="2020-01" db="EMBL/GenBank/DDBJ databases">
        <title>Development of genomics and gene disruption for Polysphondylium violaceum indicates a role for the polyketide synthase stlB in stalk morphogenesis.</title>
        <authorList>
            <person name="Narita B."/>
            <person name="Kawabe Y."/>
            <person name="Kin K."/>
            <person name="Saito T."/>
            <person name="Gibbs R."/>
            <person name="Kuspa A."/>
            <person name="Muzny D."/>
            <person name="Queller D."/>
            <person name="Richards S."/>
            <person name="Strassman J."/>
            <person name="Sucgang R."/>
            <person name="Worley K."/>
            <person name="Schaap P."/>
        </authorList>
    </citation>
    <scope>NUCLEOTIDE SEQUENCE</scope>
    <source>
        <strain evidence="5">QSvi11</strain>
    </source>
</reference>
<evidence type="ECO:0000313" key="6">
    <source>
        <dbReference type="Proteomes" id="UP000695562"/>
    </source>
</evidence>
<feature type="non-terminal residue" evidence="5">
    <location>
        <position position="1"/>
    </location>
</feature>
<feature type="domain" description="DUF7034" evidence="2">
    <location>
        <begin position="809"/>
        <end position="894"/>
    </location>
</feature>
<dbReference type="AlphaFoldDB" id="A0A8J4PJE0"/>
<feature type="chain" id="PRO_5035182980" description="EGF-like domain-containing protein" evidence="1">
    <location>
        <begin position="21"/>
        <end position="896"/>
    </location>
</feature>
<dbReference type="PANTHER" id="PTHR31378">
    <property type="entry name" value="EGF-LIKE DOMAIN-CONTAINING PROTEIN-RELATED-RELATED"/>
    <property type="match status" value="1"/>
</dbReference>
<dbReference type="Proteomes" id="UP000695562">
    <property type="component" value="Unassembled WGS sequence"/>
</dbReference>
<dbReference type="EMBL" id="AJWJ01001003">
    <property type="protein sequence ID" value="KAF2068412.1"/>
    <property type="molecule type" value="Genomic_DNA"/>
</dbReference>
<dbReference type="InterPro" id="IPR055463">
    <property type="entry name" value="DUF7035"/>
</dbReference>